<gene>
    <name evidence="2" type="ORF">P278_06130</name>
</gene>
<evidence type="ECO:0008006" key="4">
    <source>
        <dbReference type="Google" id="ProtNLM"/>
    </source>
</evidence>
<feature type="chain" id="PRO_5004826173" description="Outer membrane protein beta-barrel domain-containing protein" evidence="1">
    <location>
        <begin position="21"/>
        <end position="175"/>
    </location>
</feature>
<accession>W2UQU4</accession>
<dbReference type="STRING" id="376730.SAMN04487906_2920"/>
<proteinExistence type="predicted"/>
<evidence type="ECO:0000256" key="1">
    <source>
        <dbReference type="SAM" id="SignalP"/>
    </source>
</evidence>
<dbReference type="SUPFAM" id="SSF56925">
    <property type="entry name" value="OMPA-like"/>
    <property type="match status" value="1"/>
</dbReference>
<dbReference type="eggNOG" id="ENOG5031JXK">
    <property type="taxonomic scope" value="Bacteria"/>
</dbReference>
<dbReference type="Proteomes" id="UP000018850">
    <property type="component" value="Unassembled WGS sequence"/>
</dbReference>
<reference evidence="3" key="1">
    <citation type="submission" date="2013-11" db="EMBL/GenBank/DDBJ databases">
        <title>Draft genome sequence from a member of Zhouia, isolated tidal flat.</title>
        <authorList>
            <person name="Jin H."/>
            <person name="Jeon C.O."/>
        </authorList>
    </citation>
    <scope>NUCLEOTIDE SEQUENCE [LARGE SCALE GENOMIC DNA]</scope>
    <source>
        <strain evidence="3">AD3</strain>
    </source>
</reference>
<feature type="signal peptide" evidence="1">
    <location>
        <begin position="1"/>
        <end position="20"/>
    </location>
</feature>
<organism evidence="2 3">
    <name type="scientific">Zhouia amylolytica AD3</name>
    <dbReference type="NCBI Taxonomy" id="1286632"/>
    <lineage>
        <taxon>Bacteria</taxon>
        <taxon>Pseudomonadati</taxon>
        <taxon>Bacteroidota</taxon>
        <taxon>Flavobacteriia</taxon>
        <taxon>Flavobacteriales</taxon>
        <taxon>Flavobacteriaceae</taxon>
        <taxon>Zhouia</taxon>
    </lineage>
</organism>
<protein>
    <recommendedName>
        <fullName evidence="4">Outer membrane protein beta-barrel domain-containing protein</fullName>
    </recommendedName>
</protein>
<comment type="caution">
    <text evidence="2">The sequence shown here is derived from an EMBL/GenBank/DDBJ whole genome shotgun (WGS) entry which is preliminary data.</text>
</comment>
<reference evidence="2 3" key="2">
    <citation type="journal article" date="2016" name="Genome Announc.">
        <title>Draft Genome Sequence of Zhouia amylolytica AD3, Isolated from Tidal Flat Sediment.</title>
        <authorList>
            <person name="Jia B."/>
            <person name="Jin H.M."/>
            <person name="Lee H.J."/>
            <person name="Jeon C.O."/>
        </authorList>
    </citation>
    <scope>NUCLEOTIDE SEQUENCE [LARGE SCALE GENOMIC DNA]</scope>
    <source>
        <strain evidence="2 3">AD3</strain>
    </source>
</reference>
<keyword evidence="3" id="KW-1185">Reference proteome</keyword>
<dbReference type="InterPro" id="IPR011250">
    <property type="entry name" value="OMP/PagP_B-barrel"/>
</dbReference>
<evidence type="ECO:0000313" key="3">
    <source>
        <dbReference type="Proteomes" id="UP000018850"/>
    </source>
</evidence>
<keyword evidence="1" id="KW-0732">Signal</keyword>
<evidence type="ECO:0000313" key="2">
    <source>
        <dbReference type="EMBL" id="ETN96535.1"/>
    </source>
</evidence>
<sequence>MKKLLFVAVAALGFAFNANAQDGSATSKGSILVEANTNFGTGHAANTGFTFASRDGFTEWNIGAEGGYFIQDDLAIKVGLGYGDTDIDGVETNGIFSYKAGAKYYINSMIPVQLDLNGFSTDGFSPMFVGLQGGYAWFLADNIAIEPGVRYDLDLNDDAEGGDTFSLNIGFSLFF</sequence>
<dbReference type="AlphaFoldDB" id="W2UQU4"/>
<dbReference type="EMBL" id="AYXY01000002">
    <property type="protein sequence ID" value="ETN96535.1"/>
    <property type="molecule type" value="Genomic_DNA"/>
</dbReference>
<name>W2UQU4_9FLAO</name>